<feature type="domain" description="Metallo-beta-lactamase" evidence="1">
    <location>
        <begin position="19"/>
        <end position="200"/>
    </location>
</feature>
<dbReference type="SUPFAM" id="SSF56281">
    <property type="entry name" value="Metallo-hydrolase/oxidoreductase"/>
    <property type="match status" value="1"/>
</dbReference>
<name>A0AAX4KY20_9CREN</name>
<dbReference type="PANTHER" id="PTHR46018:SF2">
    <property type="entry name" value="ZINC PHOSPHODIESTERASE ELAC PROTEIN 1"/>
    <property type="match status" value="1"/>
</dbReference>
<dbReference type="SMART" id="SM00849">
    <property type="entry name" value="Lactamase_B"/>
    <property type="match status" value="1"/>
</dbReference>
<protein>
    <submittedName>
        <fullName evidence="2">MBL fold metallo-hydrolase</fullName>
    </submittedName>
</protein>
<accession>A0AAX4KY20</accession>
<reference evidence="2 3" key="1">
    <citation type="submission" date="2024-02" db="EMBL/GenBank/DDBJ databases">
        <title>STSV induces naive adaptation in Sulfolobus.</title>
        <authorList>
            <person name="Xiang X."/>
            <person name="Song M."/>
        </authorList>
    </citation>
    <scope>NUCLEOTIDE SEQUENCE [LARGE SCALE GENOMIC DNA]</scope>
    <source>
        <strain evidence="2 3">RT2</strain>
    </source>
</reference>
<dbReference type="RefSeq" id="WP_338599389.1">
    <property type="nucleotide sequence ID" value="NZ_CP146016.1"/>
</dbReference>
<dbReference type="Pfam" id="PF12706">
    <property type="entry name" value="Lactamase_B_2"/>
    <property type="match status" value="1"/>
</dbReference>
<evidence type="ECO:0000313" key="2">
    <source>
        <dbReference type="EMBL" id="WWQ59774.1"/>
    </source>
</evidence>
<proteinExistence type="predicted"/>
<dbReference type="PANTHER" id="PTHR46018">
    <property type="entry name" value="ZINC PHOSPHODIESTERASE ELAC PROTEIN 1"/>
    <property type="match status" value="1"/>
</dbReference>
<dbReference type="AlphaFoldDB" id="A0AAX4KY20"/>
<keyword evidence="3" id="KW-1185">Reference proteome</keyword>
<dbReference type="GO" id="GO:0042781">
    <property type="term" value="F:3'-tRNA processing endoribonuclease activity"/>
    <property type="evidence" value="ECO:0007669"/>
    <property type="project" value="TreeGrafter"/>
</dbReference>
<dbReference type="InterPro" id="IPR001279">
    <property type="entry name" value="Metallo-B-lactamas"/>
</dbReference>
<sequence length="228" mass="25308">MKITFLGTGAGASIGTKRVKSGILINDSVLFDLGPGADLRIEDLRIHPNALFITHLHIDHFSGVFEYLVQRKIRQIPELEIYSPNGFSNVLNAYVNAGNNISAKVYEKELPEGKINELEIHAVRACHSIYAVSYIISDGNTRVLYTGDTKEPCDTILDNVKDVDLIIHESTCIDNCGNWGHTSIKQILNIFKDKKVVVTHIPVDIEEKIISLVNNKILVAFDGLTLNV</sequence>
<organism evidence="2 3">
    <name type="scientific">Sulfolobus tengchongensis</name>
    <dbReference type="NCBI Taxonomy" id="207809"/>
    <lineage>
        <taxon>Archaea</taxon>
        <taxon>Thermoproteota</taxon>
        <taxon>Thermoprotei</taxon>
        <taxon>Sulfolobales</taxon>
        <taxon>Sulfolobaceae</taxon>
        <taxon>Sulfolobus</taxon>
    </lineage>
</organism>
<gene>
    <name evidence="2" type="ORF">V6M85_09845</name>
</gene>
<evidence type="ECO:0000259" key="1">
    <source>
        <dbReference type="SMART" id="SM00849"/>
    </source>
</evidence>
<dbReference type="EMBL" id="CP146016">
    <property type="protein sequence ID" value="WWQ59774.1"/>
    <property type="molecule type" value="Genomic_DNA"/>
</dbReference>
<dbReference type="Gene3D" id="3.60.15.10">
    <property type="entry name" value="Ribonuclease Z/Hydroxyacylglutathione hydrolase-like"/>
    <property type="match status" value="1"/>
</dbReference>
<evidence type="ECO:0000313" key="3">
    <source>
        <dbReference type="Proteomes" id="UP001432202"/>
    </source>
</evidence>
<dbReference type="InterPro" id="IPR036866">
    <property type="entry name" value="RibonucZ/Hydroxyglut_hydro"/>
</dbReference>
<dbReference type="GeneID" id="89337072"/>
<dbReference type="Proteomes" id="UP001432202">
    <property type="component" value="Chromosome"/>
</dbReference>